<dbReference type="Gene3D" id="1.10.443.10">
    <property type="entry name" value="Intergrase catalytic core"/>
    <property type="match status" value="1"/>
</dbReference>
<sequence length="356" mass="40386">MSNKRFNEKLFKTYNKYSKDHKKDVLKEKTYYSYLGDASAFLNSVIVTKMASIKTKKELKVMLDENHRLIMLSLKSTAYSKTSDSWRKLRRALTIMYRAAGLSEYASEVAKLDNPAPVSDRSHNTKKSRRLVKVTDDVMRDIIKHCQDNNDQDSLDLIVLAKCLGIRPSEAERLQLINNDGKEITVKIHGSKKTLIGERNKSKARGLDRTLTVAHNASLQAAIDRARDLDELRIKAAQMRLHRASRKIFDTTEKHFCLYSLRYTFGSNLKRQLYQTEGGRIVAAAIMGHKNTSSISSYGHFRSGSVSAEIPQVDADTIAQVKDNIGERFGKAGQNFDIGEAIRNRDYIKTEPSYSP</sequence>
<evidence type="ECO:0000313" key="3">
    <source>
        <dbReference type="Proteomes" id="UP000671845"/>
    </source>
</evidence>
<dbReference type="CDD" id="cd00397">
    <property type="entry name" value="DNA_BRE_C"/>
    <property type="match status" value="1"/>
</dbReference>
<gene>
    <name evidence="2" type="ORF">HNO53_13075</name>
</gene>
<name>A0ABX7WGR9_9GAMM</name>
<dbReference type="Proteomes" id="UP000671845">
    <property type="component" value="Chromosome"/>
</dbReference>
<dbReference type="SUPFAM" id="SSF56349">
    <property type="entry name" value="DNA breaking-rejoining enzymes"/>
    <property type="match status" value="1"/>
</dbReference>
<keyword evidence="1" id="KW-0233">DNA recombination</keyword>
<dbReference type="EMBL" id="CP053383">
    <property type="protein sequence ID" value="QTP59568.1"/>
    <property type="molecule type" value="Genomic_DNA"/>
</dbReference>
<evidence type="ECO:0000313" key="2">
    <source>
        <dbReference type="EMBL" id="QTP59568.1"/>
    </source>
</evidence>
<dbReference type="InterPro" id="IPR011010">
    <property type="entry name" value="DNA_brk_join_enz"/>
</dbReference>
<dbReference type="InterPro" id="IPR013762">
    <property type="entry name" value="Integrase-like_cat_sf"/>
</dbReference>
<keyword evidence="3" id="KW-1185">Reference proteome</keyword>
<reference evidence="2 3" key="1">
    <citation type="journal article" date="2021" name="Front. Microbiol.">
        <title>Aerobic Denitrification and Heterotrophic Sulfur Oxidation in the Genus Halomonas Revealed by Six Novel Species Characterizations and Genome-Based Analysis.</title>
        <authorList>
            <person name="Wang L."/>
            <person name="Shao Z."/>
        </authorList>
    </citation>
    <scope>NUCLEOTIDE SEQUENCE [LARGE SCALE GENOMIC DNA]</scope>
    <source>
        <strain evidence="2 3">MCCC 1A13718</strain>
    </source>
</reference>
<organism evidence="2 3">
    <name type="scientific">Halomonas sulfidivorans</name>
    <dbReference type="NCBI Taxonomy" id="2733488"/>
    <lineage>
        <taxon>Bacteria</taxon>
        <taxon>Pseudomonadati</taxon>
        <taxon>Pseudomonadota</taxon>
        <taxon>Gammaproteobacteria</taxon>
        <taxon>Oceanospirillales</taxon>
        <taxon>Halomonadaceae</taxon>
        <taxon>Halomonas</taxon>
    </lineage>
</organism>
<evidence type="ECO:0000256" key="1">
    <source>
        <dbReference type="ARBA" id="ARBA00023172"/>
    </source>
</evidence>
<protein>
    <submittedName>
        <fullName evidence="2">Site-specific integrase</fullName>
    </submittedName>
</protein>
<accession>A0ABX7WGR9</accession>
<proteinExistence type="predicted"/>
<dbReference type="RefSeq" id="WP_209472734.1">
    <property type="nucleotide sequence ID" value="NZ_CP053383.1"/>
</dbReference>